<keyword evidence="3" id="KW-0830">Ubiquinone</keyword>
<dbReference type="PANTHER" id="PTHR43861">
    <property type="entry name" value="TRANS-ACONITATE 2-METHYLTRANSFERASE-RELATED"/>
    <property type="match status" value="1"/>
</dbReference>
<dbReference type="Proteomes" id="UP000199182">
    <property type="component" value="Unassembled WGS sequence"/>
</dbReference>
<keyword evidence="4" id="KW-1185">Reference proteome</keyword>
<dbReference type="AlphaFoldDB" id="A0A1H0EPV7"/>
<dbReference type="Pfam" id="PF13649">
    <property type="entry name" value="Methyltransf_25"/>
    <property type="match status" value="1"/>
</dbReference>
<dbReference type="GO" id="GO:0008168">
    <property type="term" value="F:methyltransferase activity"/>
    <property type="evidence" value="ECO:0007669"/>
    <property type="project" value="UniProtKB-KW"/>
</dbReference>
<dbReference type="InterPro" id="IPR029063">
    <property type="entry name" value="SAM-dependent_MTases_sf"/>
</dbReference>
<reference evidence="3 4" key="1">
    <citation type="submission" date="2016-10" db="EMBL/GenBank/DDBJ databases">
        <authorList>
            <person name="de Groot N.N."/>
        </authorList>
    </citation>
    <scope>NUCLEOTIDE SEQUENCE [LARGE SCALE GENOMIC DNA]</scope>
    <source>
        <strain evidence="3 4">CGMCC 1.5012</strain>
    </source>
</reference>
<dbReference type="Pfam" id="PF19641">
    <property type="entry name" value="DUF6144"/>
    <property type="match status" value="1"/>
</dbReference>
<dbReference type="SUPFAM" id="SSF53335">
    <property type="entry name" value="S-adenosyl-L-methionine-dependent methyltransferases"/>
    <property type="match status" value="1"/>
</dbReference>
<dbReference type="InterPro" id="IPR041698">
    <property type="entry name" value="Methyltransf_25"/>
</dbReference>
<sequence length="399" mass="45256">MFDIRKIQEQVLFNAVKGASNDETAAQIVYGENGQASAEDNAAWVKFAMLRLETRFDRPVVKQIRMNCQCGYGMDERLQLVKKLVESSSSMEEFASRERARAAGLSCVDGELYLQFGFCPCPMLATVDRLKTNTWCQCTTGYSKVLFERAFGCAVDVELLKSIKMGDEICLMKIIPSEAVWGKEKLEKMDNFFAARVESYDEHMLTNVNGCKEAYMEMARLIPKSCKALLDLGCGTGLELDEIFKLLPDIQVTGIDLTQAMLDKLKQKHADKDISLICGSYFDVDLGAGEYDCAVSFQTLHHFSHDAKTGLYRRIVNALNENGIYIECDYMVESIEEEEFYYAENARIHNEMNLPEEAFYHYDTPCTVENQLKMLQNAGFTKVEQVFRLGNTTMLVARK</sequence>
<evidence type="ECO:0000259" key="2">
    <source>
        <dbReference type="Pfam" id="PF13649"/>
    </source>
</evidence>
<gene>
    <name evidence="3" type="ORF">SAMN05192585_1358</name>
</gene>
<organism evidence="3 4">
    <name type="scientific">Acetanaerobacterium elongatum</name>
    <dbReference type="NCBI Taxonomy" id="258515"/>
    <lineage>
        <taxon>Bacteria</taxon>
        <taxon>Bacillati</taxon>
        <taxon>Bacillota</taxon>
        <taxon>Clostridia</taxon>
        <taxon>Eubacteriales</taxon>
        <taxon>Oscillospiraceae</taxon>
        <taxon>Acetanaerobacterium</taxon>
    </lineage>
</organism>
<dbReference type="InterPro" id="IPR046142">
    <property type="entry name" value="DUF6144"/>
</dbReference>
<dbReference type="STRING" id="258515.SAMN05192585_1358"/>
<proteinExistence type="predicted"/>
<keyword evidence="1" id="KW-0808">Transferase</keyword>
<protein>
    <submittedName>
        <fullName evidence="3">Ubiquinone/menaquinone biosynthesis C-methylase UbiE</fullName>
    </submittedName>
</protein>
<keyword evidence="3" id="KW-0489">Methyltransferase</keyword>
<name>A0A1H0EPV7_9FIRM</name>
<dbReference type="GO" id="GO:0032259">
    <property type="term" value="P:methylation"/>
    <property type="evidence" value="ECO:0007669"/>
    <property type="project" value="UniProtKB-KW"/>
</dbReference>
<evidence type="ECO:0000313" key="4">
    <source>
        <dbReference type="Proteomes" id="UP000199182"/>
    </source>
</evidence>
<accession>A0A1H0EPV7</accession>
<evidence type="ECO:0000256" key="1">
    <source>
        <dbReference type="ARBA" id="ARBA00022679"/>
    </source>
</evidence>
<dbReference type="Gene3D" id="3.40.50.150">
    <property type="entry name" value="Vaccinia Virus protein VP39"/>
    <property type="match status" value="1"/>
</dbReference>
<feature type="domain" description="Methyltransferase" evidence="2">
    <location>
        <begin position="230"/>
        <end position="323"/>
    </location>
</feature>
<dbReference type="CDD" id="cd02440">
    <property type="entry name" value="AdoMet_MTases"/>
    <property type="match status" value="1"/>
</dbReference>
<evidence type="ECO:0000313" key="3">
    <source>
        <dbReference type="EMBL" id="SDN84333.1"/>
    </source>
</evidence>
<dbReference type="EMBL" id="FNID01000035">
    <property type="protein sequence ID" value="SDN84333.1"/>
    <property type="molecule type" value="Genomic_DNA"/>
</dbReference>